<feature type="region of interest" description="Disordered" evidence="6">
    <location>
        <begin position="327"/>
        <end position="367"/>
    </location>
</feature>
<sequence length="367" mass="38745">MPRLGSWTRTPLPGRRVGPGLPPGMPPGRRQVGEDGGVNVFRRIQAGVHGRITTARRRFPALDHGLRAVLLYNHRFGSRLAAAIAYYGFFAVFALALVAYSVFGAILEGNAEVNAAAADFLRENLPFLDPVKVAESSGAVGVVGLTILVFTGVGWVEAIRSSQRLLYGLDQQPGNLVVRRLVDLGVLLVVFVLLGVSVAAVDTLESLLRWLLGSAGSAGLTTISAVLSVFVNAVLATLLLVAVPRLRPSRVRLRPAVLLVAVGITLLNTIGRHYVVRTERNPAYTVVAGAVGLLLYLYLLNQLVLLGAALVATDTRGQVVDLAAKPVAVDQEEEDSPRPGSASANGPGAPEQGTGRRTGDPPATGER</sequence>
<accession>A4X326</accession>
<dbReference type="PANTHER" id="PTHR30213">
    <property type="entry name" value="INNER MEMBRANE PROTEIN YHJD"/>
    <property type="match status" value="1"/>
</dbReference>
<evidence type="ECO:0000256" key="5">
    <source>
        <dbReference type="ARBA" id="ARBA00023136"/>
    </source>
</evidence>
<evidence type="ECO:0000256" key="6">
    <source>
        <dbReference type="SAM" id="MobiDB-lite"/>
    </source>
</evidence>
<feature type="transmembrane region" description="Helical" evidence="7">
    <location>
        <begin position="138"/>
        <end position="160"/>
    </location>
</feature>
<dbReference type="Proteomes" id="UP000000235">
    <property type="component" value="Chromosome"/>
</dbReference>
<name>A4X326_SALTO</name>
<feature type="region of interest" description="Disordered" evidence="6">
    <location>
        <begin position="1"/>
        <end position="30"/>
    </location>
</feature>
<dbReference type="AlphaFoldDB" id="A4X326"/>
<dbReference type="KEGG" id="stp:Strop_0799"/>
<dbReference type="Pfam" id="PF03631">
    <property type="entry name" value="Virul_fac_BrkB"/>
    <property type="match status" value="1"/>
</dbReference>
<protein>
    <submittedName>
        <fullName evidence="8">Ribonuclease BN</fullName>
    </submittedName>
</protein>
<evidence type="ECO:0000256" key="4">
    <source>
        <dbReference type="ARBA" id="ARBA00022989"/>
    </source>
</evidence>
<dbReference type="InterPro" id="IPR017039">
    <property type="entry name" value="Virul_fac_BrkB"/>
</dbReference>
<keyword evidence="3 7" id="KW-0812">Transmembrane</keyword>
<gene>
    <name evidence="8" type="ordered locus">Strop_0799</name>
</gene>
<feature type="transmembrane region" description="Helical" evidence="7">
    <location>
        <begin position="221"/>
        <end position="243"/>
    </location>
</feature>
<keyword evidence="9" id="KW-1185">Reference proteome</keyword>
<feature type="transmembrane region" description="Helical" evidence="7">
    <location>
        <begin position="80"/>
        <end position="103"/>
    </location>
</feature>
<dbReference type="PANTHER" id="PTHR30213:SF1">
    <property type="entry name" value="INNER MEMBRANE PROTEIN YHJD"/>
    <property type="match status" value="1"/>
</dbReference>
<keyword evidence="4 7" id="KW-1133">Transmembrane helix</keyword>
<keyword evidence="2" id="KW-1003">Cell membrane</keyword>
<keyword evidence="5 7" id="KW-0472">Membrane</keyword>
<feature type="compositionally biased region" description="Low complexity" evidence="6">
    <location>
        <begin position="8"/>
        <end position="19"/>
    </location>
</feature>
<proteinExistence type="predicted"/>
<dbReference type="eggNOG" id="COG1295">
    <property type="taxonomic scope" value="Bacteria"/>
</dbReference>
<reference evidence="9" key="1">
    <citation type="journal article" date="2007" name="Proc. Natl. Acad. Sci. U.S.A.">
        <title>Genome sequencing reveals complex secondary metabolome in the marine actinomycete Salinispora tropica.</title>
        <authorList>
            <person name="Udwary D.W."/>
            <person name="Zeigler L."/>
            <person name="Asolkar R.N."/>
            <person name="Singan V."/>
            <person name="Lapidus A."/>
            <person name="Fenical W."/>
            <person name="Jensen P.R."/>
            <person name="Moore B.S."/>
        </authorList>
    </citation>
    <scope>NUCLEOTIDE SEQUENCE [LARGE SCALE GENOMIC DNA]</scope>
    <source>
        <strain evidence="9">ATCC BAA-916 / DSM 44818 / CNB-440</strain>
    </source>
</reference>
<evidence type="ECO:0000256" key="7">
    <source>
        <dbReference type="SAM" id="Phobius"/>
    </source>
</evidence>
<evidence type="ECO:0000313" key="9">
    <source>
        <dbReference type="Proteomes" id="UP000000235"/>
    </source>
</evidence>
<dbReference type="EMBL" id="CP000667">
    <property type="protein sequence ID" value="ABP53276.1"/>
    <property type="molecule type" value="Genomic_DNA"/>
</dbReference>
<feature type="transmembrane region" description="Helical" evidence="7">
    <location>
        <begin position="255"/>
        <end position="275"/>
    </location>
</feature>
<evidence type="ECO:0000313" key="8">
    <source>
        <dbReference type="EMBL" id="ABP53276.1"/>
    </source>
</evidence>
<evidence type="ECO:0000256" key="3">
    <source>
        <dbReference type="ARBA" id="ARBA00022692"/>
    </source>
</evidence>
<dbReference type="GO" id="GO:0005886">
    <property type="term" value="C:plasma membrane"/>
    <property type="evidence" value="ECO:0007669"/>
    <property type="project" value="UniProtKB-SubCell"/>
</dbReference>
<comment type="subcellular location">
    <subcellularLocation>
        <location evidence="1">Cell membrane</location>
        <topology evidence="1">Multi-pass membrane protein</topology>
    </subcellularLocation>
</comment>
<evidence type="ECO:0000256" key="1">
    <source>
        <dbReference type="ARBA" id="ARBA00004651"/>
    </source>
</evidence>
<dbReference type="HOGENOM" id="CLU_050028_0_0_11"/>
<dbReference type="STRING" id="369723.Strop_0799"/>
<feature type="transmembrane region" description="Helical" evidence="7">
    <location>
        <begin position="181"/>
        <end position="201"/>
    </location>
</feature>
<evidence type="ECO:0000256" key="2">
    <source>
        <dbReference type="ARBA" id="ARBA00022475"/>
    </source>
</evidence>
<organism evidence="8 9">
    <name type="scientific">Salinispora tropica (strain ATCC BAA-916 / DSM 44818 / JCM 13857 / NBRC 105044 / CNB-440)</name>
    <dbReference type="NCBI Taxonomy" id="369723"/>
    <lineage>
        <taxon>Bacteria</taxon>
        <taxon>Bacillati</taxon>
        <taxon>Actinomycetota</taxon>
        <taxon>Actinomycetes</taxon>
        <taxon>Micromonosporales</taxon>
        <taxon>Micromonosporaceae</taxon>
        <taxon>Salinispora</taxon>
    </lineage>
</organism>